<dbReference type="RefSeq" id="WP_023787989.1">
    <property type="nucleotide sequence ID" value="NC_022997.1"/>
</dbReference>
<gene>
    <name evidence="2" type="ORF">W911_13310</name>
</gene>
<dbReference type="STRING" id="1029756.W911_13310"/>
<feature type="signal peptide" evidence="1">
    <location>
        <begin position="1"/>
        <end position="22"/>
    </location>
</feature>
<name>V5SHE1_9HYPH</name>
<protein>
    <submittedName>
        <fullName evidence="2">Uncharacterized protein</fullName>
    </submittedName>
</protein>
<dbReference type="AlphaFoldDB" id="V5SHE1"/>
<proteinExistence type="predicted"/>
<reference evidence="2 3" key="1">
    <citation type="journal article" date="2014" name="Genome Announc.">
        <title>Complete Genome Sequence of Hyphomicrobium nitrativorans Strain NL23, a Denitrifying Bacterium Isolated from Biofilm of a Methanol-Fed Denitrification System Treating Seawater at the Montreal Biodome.</title>
        <authorList>
            <person name="Martineau C."/>
            <person name="Villeneuve C."/>
            <person name="Mauffrey F."/>
            <person name="Villemur R."/>
        </authorList>
    </citation>
    <scope>NUCLEOTIDE SEQUENCE [LARGE SCALE GENOMIC DNA]</scope>
    <source>
        <strain evidence="2">NL23</strain>
    </source>
</reference>
<keyword evidence="3" id="KW-1185">Reference proteome</keyword>
<keyword evidence="1" id="KW-0732">Signal</keyword>
<dbReference type="KEGG" id="hni:W911_13310"/>
<dbReference type="OrthoDB" id="5801444at2"/>
<feature type="chain" id="PRO_5004740743" evidence="1">
    <location>
        <begin position="23"/>
        <end position="227"/>
    </location>
</feature>
<dbReference type="PATRIC" id="fig|1029756.8.peg.2771"/>
<dbReference type="Proteomes" id="UP000018542">
    <property type="component" value="Chromosome"/>
</dbReference>
<evidence type="ECO:0000313" key="3">
    <source>
        <dbReference type="Proteomes" id="UP000018542"/>
    </source>
</evidence>
<evidence type="ECO:0000256" key="1">
    <source>
        <dbReference type="SAM" id="SignalP"/>
    </source>
</evidence>
<accession>V5SHE1</accession>
<organism evidence="2 3">
    <name type="scientific">Hyphomicrobium nitrativorans NL23</name>
    <dbReference type="NCBI Taxonomy" id="1029756"/>
    <lineage>
        <taxon>Bacteria</taxon>
        <taxon>Pseudomonadati</taxon>
        <taxon>Pseudomonadota</taxon>
        <taxon>Alphaproteobacteria</taxon>
        <taxon>Hyphomicrobiales</taxon>
        <taxon>Hyphomicrobiaceae</taxon>
        <taxon>Hyphomicrobium</taxon>
    </lineage>
</organism>
<dbReference type="EMBL" id="CP006912">
    <property type="protein sequence ID" value="AHB50286.1"/>
    <property type="molecule type" value="Genomic_DNA"/>
</dbReference>
<evidence type="ECO:0000313" key="2">
    <source>
        <dbReference type="EMBL" id="AHB50286.1"/>
    </source>
</evidence>
<dbReference type="HOGENOM" id="CLU_097827_0_0_5"/>
<sequence>MSHFARAIAAVCLALAPVAAIAAGDPRVVELLFESRHLDLIDKGAGVTYRFEKKGSNEQLVGKNLTDELRLNVSSVNGKGERDVVFHVFTGEQARDPQNWPDLTINPLFVWYLDRAVTNFRYLAGGDARYLKRKFQLALRDSAKIQDIKYEFDGKTIDAQKVTIRPYADDVRNKDKMQGFENTEFTVVVSKEVPGFFVDLTSSFVSTQAAAPSIEEKITLVGMGEAK</sequence>